<dbReference type="Proteomes" id="UP000297149">
    <property type="component" value="Chromosome"/>
</dbReference>
<dbReference type="PROSITE" id="PS51898">
    <property type="entry name" value="TYR_RECOMBINASE"/>
    <property type="match status" value="1"/>
</dbReference>
<dbReference type="Gene3D" id="1.10.443.10">
    <property type="entry name" value="Intergrase catalytic core"/>
    <property type="match status" value="1"/>
</dbReference>
<protein>
    <submittedName>
        <fullName evidence="5">Recombinase</fullName>
    </submittedName>
</protein>
<comment type="similarity">
    <text evidence="1">Belongs to the 'phage' integrase family.</text>
</comment>
<dbReference type="GO" id="GO:0003677">
    <property type="term" value="F:DNA binding"/>
    <property type="evidence" value="ECO:0007669"/>
    <property type="project" value="UniProtKB-KW"/>
</dbReference>
<dbReference type="PANTHER" id="PTHR30349:SF64">
    <property type="entry name" value="PROPHAGE INTEGRASE INTD-RELATED"/>
    <property type="match status" value="1"/>
</dbReference>
<dbReference type="SUPFAM" id="SSF56349">
    <property type="entry name" value="DNA breaking-rejoining enzymes"/>
    <property type="match status" value="1"/>
</dbReference>
<evidence type="ECO:0000256" key="3">
    <source>
        <dbReference type="ARBA" id="ARBA00023172"/>
    </source>
</evidence>
<dbReference type="KEGG" id="ddb:E7747_09800"/>
<reference evidence="6" key="1">
    <citation type="submission" date="2019-02" db="EMBL/GenBank/DDBJ databases">
        <title>Isolation and identification of novel species under the genus Muribaculum.</title>
        <authorList>
            <person name="Miyake S."/>
            <person name="Ding Y."/>
            <person name="Low A."/>
            <person name="Soh M."/>
            <person name="Seedorf H."/>
        </authorList>
    </citation>
    <scope>NUCLEOTIDE SEQUENCE [LARGE SCALE GENOMIC DNA]</scope>
    <source>
        <strain evidence="6">H5</strain>
    </source>
</reference>
<dbReference type="InterPro" id="IPR011010">
    <property type="entry name" value="DNA_brk_join_enz"/>
</dbReference>
<dbReference type="EMBL" id="CP039396">
    <property type="protein sequence ID" value="QCD42547.1"/>
    <property type="molecule type" value="Genomic_DNA"/>
</dbReference>
<sequence>MTFKLYICKKMNSRGNVEISLRFRHGKIDQQSCTNLWIKPIFVVRESFADDGGNESSDYVLKLPDDGVRPGDVADYRVTVDSLARLKAYIEDSFCMMRRRTVEAGWLAETIERFHADEIPRLEEERTEVLGLIDAYMEITSVMDASESRAEAYALMRRSLARYEAHRRIKFPRFRLMSGRMNESCLRDIEKFMRKEHLMVRKYPQISQGAGLEGRTRPKGPNTINDRMKLLKAVMTWGVKTRRIPSNPFDTFVSGQNVYGTPVYLTLDERRRVELHDFSYDPRLALQRDIFIFQCCVGCRVSDLMLLTTGNVVDGELNYVARKTREGRPVTIKVPLNRTAKIILERYADHDRDTLFPAVYSRMGYNRVIKDILRLAGITRKVVVIDPLTREAVCRRLYEVASSHMARRTFIGNIFKKFKDQNLVSELSGHAPGSHAFARYREIDTELKREMVAAID</sequence>
<dbReference type="AlphaFoldDB" id="A0A4P7W3Q6"/>
<dbReference type="InterPro" id="IPR010998">
    <property type="entry name" value="Integrase_recombinase_N"/>
</dbReference>
<organism evidence="5 6">
    <name type="scientific">Duncaniella dubosii</name>
    <dbReference type="NCBI Taxonomy" id="2518971"/>
    <lineage>
        <taxon>Bacteria</taxon>
        <taxon>Pseudomonadati</taxon>
        <taxon>Bacteroidota</taxon>
        <taxon>Bacteroidia</taxon>
        <taxon>Bacteroidales</taxon>
        <taxon>Muribaculaceae</taxon>
        <taxon>Duncaniella</taxon>
    </lineage>
</organism>
<dbReference type="Gene3D" id="1.10.150.130">
    <property type="match status" value="1"/>
</dbReference>
<accession>A0A4P7W3Q6</accession>
<dbReference type="Pfam" id="PF00589">
    <property type="entry name" value="Phage_integrase"/>
    <property type="match status" value="1"/>
</dbReference>
<keyword evidence="3" id="KW-0233">DNA recombination</keyword>
<keyword evidence="2" id="KW-0238">DNA-binding</keyword>
<evidence type="ECO:0000259" key="4">
    <source>
        <dbReference type="PROSITE" id="PS51898"/>
    </source>
</evidence>
<keyword evidence="6" id="KW-1185">Reference proteome</keyword>
<name>A0A4P7W3Q6_9BACT</name>
<dbReference type="InterPro" id="IPR013762">
    <property type="entry name" value="Integrase-like_cat_sf"/>
</dbReference>
<dbReference type="GO" id="GO:0006310">
    <property type="term" value="P:DNA recombination"/>
    <property type="evidence" value="ECO:0007669"/>
    <property type="project" value="UniProtKB-KW"/>
</dbReference>
<dbReference type="InterPro" id="IPR050090">
    <property type="entry name" value="Tyrosine_recombinase_XerCD"/>
</dbReference>
<feature type="domain" description="Tyr recombinase" evidence="4">
    <location>
        <begin position="260"/>
        <end position="453"/>
    </location>
</feature>
<dbReference type="GO" id="GO:0015074">
    <property type="term" value="P:DNA integration"/>
    <property type="evidence" value="ECO:0007669"/>
    <property type="project" value="InterPro"/>
</dbReference>
<evidence type="ECO:0000313" key="5">
    <source>
        <dbReference type="EMBL" id="QCD42547.1"/>
    </source>
</evidence>
<dbReference type="InterPro" id="IPR002104">
    <property type="entry name" value="Integrase_catalytic"/>
</dbReference>
<evidence type="ECO:0000256" key="2">
    <source>
        <dbReference type="ARBA" id="ARBA00023125"/>
    </source>
</evidence>
<proteinExistence type="inferred from homology"/>
<dbReference type="PANTHER" id="PTHR30349">
    <property type="entry name" value="PHAGE INTEGRASE-RELATED"/>
    <property type="match status" value="1"/>
</dbReference>
<evidence type="ECO:0000256" key="1">
    <source>
        <dbReference type="ARBA" id="ARBA00008857"/>
    </source>
</evidence>
<gene>
    <name evidence="5" type="ORF">E7747_09800</name>
</gene>
<evidence type="ECO:0000313" key="6">
    <source>
        <dbReference type="Proteomes" id="UP000297149"/>
    </source>
</evidence>